<keyword evidence="2" id="KW-0812">Transmembrane</keyword>
<evidence type="ECO:0000313" key="5">
    <source>
        <dbReference type="Proteomes" id="UP001190700"/>
    </source>
</evidence>
<dbReference type="SUPFAM" id="SSF63380">
    <property type="entry name" value="Riboflavin synthase domain-like"/>
    <property type="match status" value="1"/>
</dbReference>
<keyword evidence="2" id="KW-1133">Transmembrane helix</keyword>
<evidence type="ECO:0000256" key="2">
    <source>
        <dbReference type="SAM" id="Phobius"/>
    </source>
</evidence>
<comment type="caution">
    <text evidence="4">The sequence shown here is derived from an EMBL/GenBank/DDBJ whole genome shotgun (WGS) entry which is preliminary data.</text>
</comment>
<dbReference type="Gene3D" id="2.40.30.10">
    <property type="entry name" value="Translation factors"/>
    <property type="match status" value="1"/>
</dbReference>
<dbReference type="EMBL" id="LGRX02018474">
    <property type="protein sequence ID" value="KAK3259763.1"/>
    <property type="molecule type" value="Genomic_DNA"/>
</dbReference>
<organism evidence="4 5">
    <name type="scientific">Cymbomonas tetramitiformis</name>
    <dbReference type="NCBI Taxonomy" id="36881"/>
    <lineage>
        <taxon>Eukaryota</taxon>
        <taxon>Viridiplantae</taxon>
        <taxon>Chlorophyta</taxon>
        <taxon>Pyramimonadophyceae</taxon>
        <taxon>Pyramimonadales</taxon>
        <taxon>Pyramimonadaceae</taxon>
        <taxon>Cymbomonas</taxon>
    </lineage>
</organism>
<evidence type="ECO:0000313" key="4">
    <source>
        <dbReference type="EMBL" id="KAK3259763.1"/>
    </source>
</evidence>
<feature type="domain" description="FAD-binding FR-type" evidence="3">
    <location>
        <begin position="139"/>
        <end position="242"/>
    </location>
</feature>
<reference evidence="4 5" key="1">
    <citation type="journal article" date="2015" name="Genome Biol. Evol.">
        <title>Comparative Genomics of a Bacterivorous Green Alga Reveals Evolutionary Causalities and Consequences of Phago-Mixotrophic Mode of Nutrition.</title>
        <authorList>
            <person name="Burns J.A."/>
            <person name="Paasch A."/>
            <person name="Narechania A."/>
            <person name="Kim E."/>
        </authorList>
    </citation>
    <scope>NUCLEOTIDE SEQUENCE [LARGE SCALE GENOMIC DNA]</scope>
    <source>
        <strain evidence="4 5">PLY_AMNH</strain>
    </source>
</reference>
<protein>
    <recommendedName>
        <fullName evidence="3">FAD-binding FR-type domain-containing protein</fullName>
    </recommendedName>
</protein>
<dbReference type="Proteomes" id="UP001190700">
    <property type="component" value="Unassembled WGS sequence"/>
</dbReference>
<keyword evidence="5" id="KW-1185">Reference proteome</keyword>
<dbReference type="InterPro" id="IPR000778">
    <property type="entry name" value="Cyt_b245_heavy_chain"/>
</dbReference>
<dbReference type="SUPFAM" id="SSF52343">
    <property type="entry name" value="Ferredoxin reductase-like, C-terminal NADP-linked domain"/>
    <property type="match status" value="1"/>
</dbReference>
<evidence type="ECO:0000256" key="1">
    <source>
        <dbReference type="ARBA" id="ARBA00023002"/>
    </source>
</evidence>
<keyword evidence="1" id="KW-0560">Oxidoreductase</keyword>
<evidence type="ECO:0000259" key="3">
    <source>
        <dbReference type="PROSITE" id="PS51384"/>
    </source>
</evidence>
<dbReference type="GO" id="GO:0016491">
    <property type="term" value="F:oxidoreductase activity"/>
    <property type="evidence" value="ECO:0007669"/>
    <property type="project" value="UniProtKB-KW"/>
</dbReference>
<dbReference type="SFLD" id="SFLDG01168">
    <property type="entry name" value="Ferric_reductase_subgroup_(FRE"/>
    <property type="match status" value="1"/>
</dbReference>
<accession>A0AAE0FHG6</accession>
<feature type="transmembrane region" description="Helical" evidence="2">
    <location>
        <begin position="43"/>
        <end position="62"/>
    </location>
</feature>
<dbReference type="InterPro" id="IPR050369">
    <property type="entry name" value="RBOH/FRE"/>
</dbReference>
<dbReference type="PANTHER" id="PTHR11972:SF55">
    <property type="entry name" value="FERRIC REDUCTASE"/>
    <property type="match status" value="1"/>
</dbReference>
<dbReference type="PROSITE" id="PS51384">
    <property type="entry name" value="FAD_FR"/>
    <property type="match status" value="1"/>
</dbReference>
<dbReference type="InterPro" id="IPR013121">
    <property type="entry name" value="Fe_red_NAD-bd_6"/>
</dbReference>
<feature type="transmembrane region" description="Helical" evidence="2">
    <location>
        <begin position="12"/>
        <end position="31"/>
    </location>
</feature>
<keyword evidence="2" id="KW-0472">Membrane</keyword>
<dbReference type="InterPro" id="IPR017927">
    <property type="entry name" value="FAD-bd_FR_type"/>
</dbReference>
<dbReference type="CDD" id="cd06186">
    <property type="entry name" value="NOX_Duox_like_FAD_NADP"/>
    <property type="match status" value="1"/>
</dbReference>
<dbReference type="GO" id="GO:0005886">
    <property type="term" value="C:plasma membrane"/>
    <property type="evidence" value="ECO:0007669"/>
    <property type="project" value="TreeGrafter"/>
</dbReference>
<name>A0AAE0FHG6_9CHLO</name>
<dbReference type="SFLD" id="SFLDS00052">
    <property type="entry name" value="Ferric_Reductase_Domain"/>
    <property type="match status" value="1"/>
</dbReference>
<dbReference type="AlphaFoldDB" id="A0AAE0FHG6"/>
<dbReference type="Pfam" id="PF08030">
    <property type="entry name" value="NAD_binding_6"/>
    <property type="match status" value="1"/>
</dbReference>
<gene>
    <name evidence="4" type="ORF">CYMTET_31251</name>
</gene>
<dbReference type="PRINTS" id="PR00466">
    <property type="entry name" value="GP91PHOX"/>
</dbReference>
<dbReference type="PANTHER" id="PTHR11972">
    <property type="entry name" value="NADPH OXIDASE"/>
    <property type="match status" value="1"/>
</dbReference>
<dbReference type="InterPro" id="IPR039261">
    <property type="entry name" value="FNR_nucleotide-bd"/>
</dbReference>
<sequence>MAAATGCEGSGWAATFSLMASIFFVPHNSVLTPLLGISFERGLEYHIMFAYSTLINGVIHGLSCHMDITGVFLLVAMGLSSTLAFYKIRRAAFEVFYKSHILLYLVAMFFALIHHGAKLAIVVAYLWVLDVLYRYGFLALMKYPRSAKAYALPANVVRIEFQKGAFRYQAGQYVFLCIPALTCFQWHPFSMSSSPHEHVVTIHVRALGDWTRKLYDMAEAGGEEGVELRMLFEGPYGELIVDVDGPRYTSVMMISGGIGITPMQSTCNSLLHQMKAGRPMNAIWFIWAAADRYVVDAMWDDVERLPTALNSHMNSNGLPHSFTPDTLERVSEDFSAEDPLRTEFYLTRVRNEAEFEAANINPKVQKCLKFGRPDLAQLLEQYCQVGKKAGDHRLAVLVCGPEAMVTEVRKLCSQMSGNGVILDFHSEKFDL</sequence>
<dbReference type="InterPro" id="IPR013112">
    <property type="entry name" value="FAD-bd_8"/>
</dbReference>
<feature type="transmembrane region" description="Helical" evidence="2">
    <location>
        <begin position="68"/>
        <end position="88"/>
    </location>
</feature>
<dbReference type="InterPro" id="IPR017938">
    <property type="entry name" value="Riboflavin_synthase-like_b-brl"/>
</dbReference>
<dbReference type="Gene3D" id="3.40.50.80">
    <property type="entry name" value="Nucleotide-binding domain of ferredoxin-NADP reductase (FNR) module"/>
    <property type="match status" value="1"/>
</dbReference>
<dbReference type="Pfam" id="PF08022">
    <property type="entry name" value="FAD_binding_8"/>
    <property type="match status" value="1"/>
</dbReference>
<proteinExistence type="predicted"/>